<dbReference type="GO" id="GO:0009881">
    <property type="term" value="F:photoreceptor activity"/>
    <property type="evidence" value="ECO:0007669"/>
    <property type="project" value="UniProtKB-KW"/>
</dbReference>
<keyword evidence="8" id="KW-1133">Transmembrane helix</keyword>
<sequence length="2441" mass="268946">MSVMGSEAGSNGKPVYDNERGAQGRVDADEDDEGYEKEETSMMKGFYGERIVTWKFVAFKVVFDLWQLLTLTINSQYGWTFDGHATWWQVIDIIQLNYFMSARGQMFFLICLYVFVALLMFTLGLCIWVAWSFKNQAFDYVWPITFLRWFGVIFFQVGEPSVVVACIMLLAAPQKFVCLSLFAHSKLKQPHHLMINNPFTPMPPTTKHQNDRLQGILTFIKAVSKNFVNMLDIVSMTFFLMTLDCQYFGVDPVVIGYNQEFPDQYCWEMPYMIHAAVAAISLVVFVILAAAFQMGELELNMATTNMLGMAHSKAEVLSFLIKFLMTSASVFLNSLEWLSCFYLAGALCLLYLSLMWEPYYHGWVNHARAGVNGALFYSALILVFLVYQPLINTSDPNAVYQFQYNCTLAMIAGLIPAALLAIFASIMRMRYVDAIVEKFRRAPQGVKSKSIHKFGDAREVEMCARCCRKWIDDDTLDERAVDLAYRILKAGMEQLPGDAFMIILYSSFLIDVKKGYQSGLVELNAARKASKGTMEKFALFSREQLHTQKSSGAKGSNGADLVSYVEQQRSYRMALKVNKEAFEATSSFWSSLMKPHVLLTDLTRKVAVLDAKVEEAAVTYRQLLQRSPDNWQLLRMYAVFLEMIRNDPWGAARNYAEADRLMQMEEDAKHNAFLTDSAMVGEMGNMARGADDSSKAVIIMDARCIVQSINKAACDITGYTQKELHGKNVNLLIPRPFSDQHNHYVMKHVTTGETTILDKDTEFVVLHKDRYVLGVTIFITKLSGFGMDSVFMGMFSPLPTPPNTARAWVMGSGVVLSVDATFSDWFGYRPEDLPGAYFSTLVKDTDVLERAFKATRGSDARYAKSASSGLISAEISNGLSAKRNGDTKAVTSVRSLYIKHKYAEPVNCSLEIVNGGGARAHHFFIITITRVDHKPLMVTDGKGKLLHVSKAVADDLGYPIVDLLGELADNVWDVILLEPFSQLHQIHMAHELPAFPPPHSCRSGISVCLLASTDEGPEPRPYKLQVKTRRLDKTGDQVNIVSLEKSSMEKAMDERRLSIITDQQGIITKVGGGANALFGFEPKHMLGKPIAAYVDAFQIEDDKSADEASKHFQAVLVDLAIRSLEAPGESFRVGVTAPLREGSGGSVLSGAIGWHLHARGSYSAVMQVKVHFGEELTSLEASPEKKEVLAREGAQGVMVEGPVCLMSERSARQRRPMNRRTSVMLVDALLSDGRRSSQASNGYGGGPGYGGGRTSAISQGGVVHPPAPVLHEELLQLGNTPPRTPTSMAAKGRLDSPDEILGKQLSQILDEPMKKEAANMVTADVGTGGLFLEIELWRADIMSGMLYLDKAGRVTRTSELPIYQPGLLLGTSDEHMVGLHIGDLLPGMKDKTLDHLFLPDLGRGARTAAKRGGLKTMVHQKHHSKPGPVNIVSTAHFTDGQQVNITAQAINIKRYKNETCLLIHLHKPQACSQDFVMMLQSNPPGGNRVVPDTDDVTVNISEVPRPTQKISVDGKPFERISFSGNKTDSARFKGRISGAGSASFHGFQDPTASTAPTKNRVSLDLNPRPPAGHICMDSSPVPKVEASNISRGSKSRGANFGQPTLEDLVDELQSEDVMSMNEEQGRRINSSEESGSSENSEREGVSQKAKEKTSSWVLSGGFIAPSSGKVLTRRTFPRAAFPPTLEEEEEEVVAEAPSQDVIPLMVNNPLGLQSGVLTTAMVSSQGGGDNKLAPKDDDGASSQGTEDQGLDPAADGQDTDYRRGQRFKKVSRMLTTDAALHGVKMFKYKAYVAIAFVVAVTVASFVTMMSLLSDQTTGVTTLNNIGNIGNSMGEAAVAVLGMGVLFDGRGTPGLPLLETSEDVEAMLQQLHTATTDLANYLQKSYFAVINLPDINGVLSTLWTTASLDISVYQDRPPSGTTLTHQNFSFWDAGKQFLAASQNVWQNAYYRNQTTVKGDSWEDWSSVKFITNNVVNLFAALYSTMNVVVQDVINSAVRVNQVQLILMIVEGVVCSAIATAFMFYINTQVTHMRFNLYSPFVVVPQTIVRSMCKVDLDTVLNEVNKPQETNNDGSPIKFSQGKGSGTSGKFDNGNLTVWEKVLRFLGKLMFWRSGSKVQPSGIYAPKKTLVVSTRTAVYMSTPFVLWGVMMMVINAVGHSQLLQVSNPIAVFDLVNFVQMRYYRTFTLEMAMTIEEDPILKALQRTYLSNNFNVPAEYATMLYGGSAQPQLTAPHDALAREGATTLGTAGDNILYYTHECLRQNQSTCLLPNNTLYQYTANGLDRAMQAHIATMYDSFTMNGTNPLLNSTDFTLIWNLRPDIVGGLAQLNAIYYQYVTSVYRSVLTIHIIGLALSLALMLYFYFFMLRPFLLELTRCRRRIAYLLSTLPPELDVEGLVKRAVALTVSGGSASSGSGATSDINMSMRSSNASLGSSVGSNKFAV</sequence>
<dbReference type="InterPro" id="IPR035965">
    <property type="entry name" value="PAS-like_dom_sf"/>
</dbReference>
<dbReference type="Pfam" id="PF13426">
    <property type="entry name" value="PAS_9"/>
    <property type="match status" value="1"/>
</dbReference>
<evidence type="ECO:0000256" key="1">
    <source>
        <dbReference type="ARBA" id="ARBA00022543"/>
    </source>
</evidence>
<keyword evidence="6" id="KW-0067">ATP-binding</keyword>
<dbReference type="SMART" id="SM00091">
    <property type="entry name" value="PAS"/>
    <property type="match status" value="3"/>
</dbReference>
<dbReference type="SUPFAM" id="SSF55785">
    <property type="entry name" value="PYP-like sensor domain (PAS domain)"/>
    <property type="match status" value="1"/>
</dbReference>
<feature type="transmembrane region" description="Helical" evidence="8">
    <location>
        <begin position="146"/>
        <end position="172"/>
    </location>
</feature>
<feature type="transmembrane region" description="Helical" evidence="8">
    <location>
        <begin position="269"/>
        <end position="295"/>
    </location>
</feature>
<dbReference type="Pfam" id="PF25474">
    <property type="entry name" value="TPR_TmcB"/>
    <property type="match status" value="1"/>
</dbReference>
<keyword evidence="3" id="KW-0808">Transferase</keyword>
<protein>
    <recommendedName>
        <fullName evidence="9">PAS domain-containing protein</fullName>
    </recommendedName>
</protein>
<gene>
    <name evidence="10" type="ORF">CEUSTIGMA_g800.t1</name>
</gene>
<feature type="compositionally biased region" description="Basic and acidic residues" evidence="7">
    <location>
        <begin position="1639"/>
        <end position="1653"/>
    </location>
</feature>
<feature type="compositionally biased region" description="Polar residues" evidence="7">
    <location>
        <begin position="2063"/>
        <end position="2072"/>
    </location>
</feature>
<evidence type="ECO:0000313" key="10">
    <source>
        <dbReference type="EMBL" id="GAX73347.1"/>
    </source>
</evidence>
<feature type="transmembrane region" description="Helical" evidence="8">
    <location>
        <begin position="402"/>
        <end position="423"/>
    </location>
</feature>
<organism evidence="10 11">
    <name type="scientific">Chlamydomonas eustigma</name>
    <dbReference type="NCBI Taxonomy" id="1157962"/>
    <lineage>
        <taxon>Eukaryota</taxon>
        <taxon>Viridiplantae</taxon>
        <taxon>Chlorophyta</taxon>
        <taxon>core chlorophytes</taxon>
        <taxon>Chlorophyceae</taxon>
        <taxon>CS clade</taxon>
        <taxon>Chlamydomonadales</taxon>
        <taxon>Chlamydomonadaceae</taxon>
        <taxon>Chlamydomonas</taxon>
    </lineage>
</organism>
<feature type="transmembrane region" description="Helical" evidence="8">
    <location>
        <begin position="341"/>
        <end position="359"/>
    </location>
</feature>
<feature type="region of interest" description="Disordered" evidence="7">
    <location>
        <begin position="2063"/>
        <end position="2086"/>
    </location>
</feature>
<dbReference type="FunFam" id="3.30.450.20:FF:000060">
    <property type="entry name" value="Sensor protein FixL"/>
    <property type="match status" value="1"/>
</dbReference>
<dbReference type="PROSITE" id="PS50112">
    <property type="entry name" value="PAS"/>
    <property type="match status" value="2"/>
</dbReference>
<keyword evidence="11" id="KW-1185">Reference proteome</keyword>
<feature type="region of interest" description="Disordered" evidence="7">
    <location>
        <begin position="1620"/>
        <end position="1654"/>
    </location>
</feature>
<dbReference type="PANTHER" id="PTHR31600:SF2">
    <property type="entry name" value="GAMETE ENRICHED GENE 10 PROTEIN-RELATED"/>
    <property type="match status" value="1"/>
</dbReference>
<keyword evidence="8" id="KW-0812">Transmembrane</keyword>
<keyword evidence="8" id="KW-0472">Membrane</keyword>
<evidence type="ECO:0000256" key="3">
    <source>
        <dbReference type="ARBA" id="ARBA00022679"/>
    </source>
</evidence>
<keyword evidence="4" id="KW-0547">Nucleotide-binding</keyword>
<evidence type="ECO:0000256" key="8">
    <source>
        <dbReference type="SAM" id="Phobius"/>
    </source>
</evidence>
<keyword evidence="5" id="KW-0418">Kinase</keyword>
<dbReference type="Gene3D" id="3.30.450.20">
    <property type="entry name" value="PAS domain"/>
    <property type="match status" value="1"/>
</dbReference>
<evidence type="ECO:0000256" key="4">
    <source>
        <dbReference type="ARBA" id="ARBA00022741"/>
    </source>
</evidence>
<dbReference type="EMBL" id="BEGY01000003">
    <property type="protein sequence ID" value="GAX73347.1"/>
    <property type="molecule type" value="Genomic_DNA"/>
</dbReference>
<feature type="domain" description="PAS" evidence="9">
    <location>
        <begin position="935"/>
        <end position="966"/>
    </location>
</feature>
<reference evidence="10 11" key="1">
    <citation type="submission" date="2017-08" db="EMBL/GenBank/DDBJ databases">
        <title>Acidophilic green algal genome provides insights into adaptation to an acidic environment.</title>
        <authorList>
            <person name="Hirooka S."/>
            <person name="Hirose Y."/>
            <person name="Kanesaki Y."/>
            <person name="Higuchi S."/>
            <person name="Fujiwara T."/>
            <person name="Onuma R."/>
            <person name="Era A."/>
            <person name="Ohbayashi R."/>
            <person name="Uzuka A."/>
            <person name="Nozaki H."/>
            <person name="Yoshikawa H."/>
            <person name="Miyagishima S.Y."/>
        </authorList>
    </citation>
    <scope>NUCLEOTIDE SEQUENCE [LARGE SCALE GENOMIC DNA]</scope>
    <source>
        <strain evidence="10 11">NIES-2499</strain>
    </source>
</reference>
<evidence type="ECO:0000313" key="11">
    <source>
        <dbReference type="Proteomes" id="UP000232323"/>
    </source>
</evidence>
<dbReference type="PANTHER" id="PTHR31600">
    <property type="entry name" value="TINY MACROCYSTS PROTEIN B-RELATED"/>
    <property type="match status" value="1"/>
</dbReference>
<dbReference type="CDD" id="cd00130">
    <property type="entry name" value="PAS"/>
    <property type="match status" value="1"/>
</dbReference>
<feature type="compositionally biased region" description="Polar residues" evidence="7">
    <location>
        <begin position="1550"/>
        <end position="1560"/>
    </location>
</feature>
<evidence type="ECO:0000256" key="6">
    <source>
        <dbReference type="ARBA" id="ARBA00022840"/>
    </source>
</evidence>
<name>A0A250WR83_9CHLO</name>
<feature type="region of interest" description="Disordered" evidence="7">
    <location>
        <begin position="1721"/>
        <end position="1762"/>
    </location>
</feature>
<keyword evidence="1" id="KW-0600">Photoreceptor protein</keyword>
<dbReference type="GO" id="GO:0016301">
    <property type="term" value="F:kinase activity"/>
    <property type="evidence" value="ECO:0007669"/>
    <property type="project" value="UniProtKB-KW"/>
</dbReference>
<dbReference type="Proteomes" id="UP000232323">
    <property type="component" value="Unassembled WGS sequence"/>
</dbReference>
<evidence type="ECO:0000256" key="5">
    <source>
        <dbReference type="ARBA" id="ARBA00022777"/>
    </source>
</evidence>
<feature type="transmembrane region" description="Helical" evidence="8">
    <location>
        <begin position="1790"/>
        <end position="1812"/>
    </location>
</feature>
<feature type="domain" description="PAS" evidence="9">
    <location>
        <begin position="682"/>
        <end position="734"/>
    </location>
</feature>
<dbReference type="InterPro" id="IPR057352">
    <property type="entry name" value="TPR_TmcB/C"/>
</dbReference>
<keyword evidence="1" id="KW-0157">Chromophore</keyword>
<feature type="transmembrane region" description="Helical" evidence="8">
    <location>
        <begin position="2343"/>
        <end position="2369"/>
    </location>
</feature>
<evidence type="ECO:0000256" key="7">
    <source>
        <dbReference type="SAM" id="MobiDB-lite"/>
    </source>
</evidence>
<comment type="caution">
    <text evidence="10">The sequence shown here is derived from an EMBL/GenBank/DDBJ whole genome shotgun (WGS) entry which is preliminary data.</text>
</comment>
<dbReference type="STRING" id="1157962.A0A250WR83"/>
<feature type="region of interest" description="Disordered" evidence="7">
    <location>
        <begin position="1"/>
        <end position="35"/>
    </location>
</feature>
<dbReference type="GO" id="GO:0005524">
    <property type="term" value="F:ATP binding"/>
    <property type="evidence" value="ECO:0007669"/>
    <property type="project" value="UniProtKB-KW"/>
</dbReference>
<feature type="transmembrane region" description="Helical" evidence="8">
    <location>
        <begin position="106"/>
        <end position="131"/>
    </location>
</feature>
<feature type="region of interest" description="Disordered" evidence="7">
    <location>
        <begin position="1541"/>
        <end position="1603"/>
    </location>
</feature>
<feature type="transmembrane region" description="Helical" evidence="8">
    <location>
        <begin position="227"/>
        <end position="249"/>
    </location>
</feature>
<feature type="transmembrane region" description="Helical" evidence="8">
    <location>
        <begin position="371"/>
        <end position="390"/>
    </location>
</feature>
<dbReference type="OrthoDB" id="545912at2759"/>
<keyword evidence="1" id="KW-0675">Receptor</keyword>
<dbReference type="NCBIfam" id="TIGR00229">
    <property type="entry name" value="sensory_box"/>
    <property type="match status" value="1"/>
</dbReference>
<feature type="transmembrane region" description="Helical" evidence="8">
    <location>
        <begin position="2003"/>
        <end position="2024"/>
    </location>
</feature>
<dbReference type="InterPro" id="IPR000014">
    <property type="entry name" value="PAS"/>
</dbReference>
<evidence type="ECO:0000256" key="2">
    <source>
        <dbReference type="ARBA" id="ARBA00022606"/>
    </source>
</evidence>
<proteinExistence type="predicted"/>
<keyword evidence="2" id="KW-0716">Sensory transduction</keyword>
<dbReference type="InterPro" id="IPR052994">
    <property type="entry name" value="Tiny_macrocysts_regulators"/>
</dbReference>
<evidence type="ECO:0000259" key="9">
    <source>
        <dbReference type="PROSITE" id="PS50112"/>
    </source>
</evidence>
<accession>A0A250WR83</accession>